<reference evidence="3" key="1">
    <citation type="submission" date="2022-12" db="EMBL/GenBank/DDBJ databases">
        <authorList>
            <person name="Petersen C."/>
        </authorList>
    </citation>
    <scope>NUCLEOTIDE SEQUENCE</scope>
    <source>
        <strain evidence="3">IBT 21472</strain>
    </source>
</reference>
<evidence type="ECO:0000313" key="3">
    <source>
        <dbReference type="EMBL" id="KAJ5314958.1"/>
    </source>
</evidence>
<organism evidence="3 4">
    <name type="scientific">Penicillium atrosanguineum</name>
    <dbReference type="NCBI Taxonomy" id="1132637"/>
    <lineage>
        <taxon>Eukaryota</taxon>
        <taxon>Fungi</taxon>
        <taxon>Dikarya</taxon>
        <taxon>Ascomycota</taxon>
        <taxon>Pezizomycotina</taxon>
        <taxon>Eurotiomycetes</taxon>
        <taxon>Eurotiomycetidae</taxon>
        <taxon>Eurotiales</taxon>
        <taxon>Aspergillaceae</taxon>
        <taxon>Penicillium</taxon>
    </lineage>
</organism>
<feature type="region of interest" description="Disordered" evidence="1">
    <location>
        <begin position="1"/>
        <end position="23"/>
    </location>
</feature>
<name>A0A9W9U3V2_9EURO</name>
<reference evidence="3" key="2">
    <citation type="journal article" date="2023" name="IMA Fungus">
        <title>Comparative genomic study of the Penicillium genus elucidates a diverse pangenome and 15 lateral gene transfer events.</title>
        <authorList>
            <person name="Petersen C."/>
            <person name="Sorensen T."/>
            <person name="Nielsen M.R."/>
            <person name="Sondergaard T.E."/>
            <person name="Sorensen J.L."/>
            <person name="Fitzpatrick D.A."/>
            <person name="Frisvad J.C."/>
            <person name="Nielsen K.L."/>
        </authorList>
    </citation>
    <scope>NUCLEOTIDE SEQUENCE</scope>
    <source>
        <strain evidence="3">IBT 21472</strain>
    </source>
</reference>
<protein>
    <submittedName>
        <fullName evidence="3">Uncharacterized protein</fullName>
    </submittedName>
</protein>
<feature type="region of interest" description="Disordered" evidence="1">
    <location>
        <begin position="99"/>
        <end position="134"/>
    </location>
</feature>
<comment type="caution">
    <text evidence="3">The sequence shown here is derived from an EMBL/GenBank/DDBJ whole genome shotgun (WGS) entry which is preliminary data.</text>
</comment>
<sequence length="484" mass="53814">MRSIKKPLGSIDTRVKMTDTPPDGLLSPSFASVIAYGNILQREPPTLNEMDSRAREPKSMQRITTDELGEGLDERDEERYPRLDLDPAMDKYHILESLTEPTNPQNTPASNSGCDSPGDVSRRSNGEGLRTSSAPITPALTINWFEDQPVESLYYLLGEADDGTKNQNQKRRFSADDQPRSTSPITVPKEVHLQATADVNPIGDDIEKAATTLRCVRFTPPLDLSPARSPPRSSRAVNQPLPSMERKQDHVSTHRQQNQNEKWRDPNRARGNRVSPNRSPVRACQPSSNPSSDQPTVRFLSPSKCAFGGDRLHSTSLFQSSSDQEAPEMSGALTDEPTATNGFASSGQGFDLAVISFSLYRFRYPGSSRAGVFQARINCTVIPVKHSPQEGKTNKTVVTRMAVDDLLLHTYVIVPALILRLPLLGVSVAKQFKHSRLGIATTYFVNILWAMALRAFYYVLLRLGQDVYYHSKPTTPRQKKRHST</sequence>
<keyword evidence="2" id="KW-0472">Membrane</keyword>
<dbReference type="Proteomes" id="UP001147746">
    <property type="component" value="Unassembled WGS sequence"/>
</dbReference>
<feature type="region of interest" description="Disordered" evidence="1">
    <location>
        <begin position="163"/>
        <end position="198"/>
    </location>
</feature>
<feature type="transmembrane region" description="Helical" evidence="2">
    <location>
        <begin position="406"/>
        <end position="425"/>
    </location>
</feature>
<feature type="compositionally biased region" description="Polar residues" evidence="1">
    <location>
        <begin position="99"/>
        <end position="114"/>
    </location>
</feature>
<keyword evidence="2" id="KW-0812">Transmembrane</keyword>
<feature type="region of interest" description="Disordered" evidence="1">
    <location>
        <begin position="220"/>
        <end position="302"/>
    </location>
</feature>
<dbReference type="EMBL" id="JAPZBO010000005">
    <property type="protein sequence ID" value="KAJ5314958.1"/>
    <property type="molecule type" value="Genomic_DNA"/>
</dbReference>
<evidence type="ECO:0000256" key="2">
    <source>
        <dbReference type="SAM" id="Phobius"/>
    </source>
</evidence>
<keyword evidence="2" id="KW-1133">Transmembrane helix</keyword>
<evidence type="ECO:0000313" key="4">
    <source>
        <dbReference type="Proteomes" id="UP001147746"/>
    </source>
</evidence>
<feature type="region of interest" description="Disordered" evidence="1">
    <location>
        <begin position="319"/>
        <end position="340"/>
    </location>
</feature>
<proteinExistence type="predicted"/>
<accession>A0A9W9U3V2</accession>
<evidence type="ECO:0000256" key="1">
    <source>
        <dbReference type="SAM" id="MobiDB-lite"/>
    </source>
</evidence>
<keyword evidence="4" id="KW-1185">Reference proteome</keyword>
<feature type="compositionally biased region" description="Polar residues" evidence="1">
    <location>
        <begin position="285"/>
        <end position="295"/>
    </location>
</feature>
<dbReference type="OrthoDB" id="4306135at2759"/>
<gene>
    <name evidence="3" type="ORF">N7476_005265</name>
</gene>
<feature type="compositionally biased region" description="Low complexity" evidence="1">
    <location>
        <begin position="225"/>
        <end position="236"/>
    </location>
</feature>
<feature type="transmembrane region" description="Helical" evidence="2">
    <location>
        <begin position="437"/>
        <end position="460"/>
    </location>
</feature>
<dbReference type="AlphaFoldDB" id="A0A9W9U3V2"/>